<dbReference type="Gene3D" id="1.10.10.10">
    <property type="entry name" value="Winged helix-like DNA-binding domain superfamily/Winged helix DNA-binding domain"/>
    <property type="match status" value="1"/>
</dbReference>
<evidence type="ECO:0000313" key="2">
    <source>
        <dbReference type="EMBL" id="AIF03025.1"/>
    </source>
</evidence>
<evidence type="ECO:0000259" key="1">
    <source>
        <dbReference type="PROSITE" id="PS50987"/>
    </source>
</evidence>
<sequence length="108" mass="12292">MTNMSNDASNNTEKILESLFEPNNAEILTQLKDGQKSLSDLMKKIDLSKEKLDEKLSYLIENGFVGKTEKNNDIFYTIYAEKISSVLENDDNFKNIDDGLAKMDSFLN</sequence>
<dbReference type="GO" id="GO:0003700">
    <property type="term" value="F:DNA-binding transcription factor activity"/>
    <property type="evidence" value="ECO:0007669"/>
    <property type="project" value="InterPro"/>
</dbReference>
<accession>A0A075GIL7</accession>
<dbReference type="InterPro" id="IPR038723">
    <property type="entry name" value="ArnR1-like_HTH"/>
</dbReference>
<dbReference type="InterPro" id="IPR036388">
    <property type="entry name" value="WH-like_DNA-bd_sf"/>
</dbReference>
<dbReference type="AlphaFoldDB" id="A0A075GIL7"/>
<dbReference type="Pfam" id="PF14947">
    <property type="entry name" value="HTH_45"/>
    <property type="match status" value="1"/>
</dbReference>
<dbReference type="InterPro" id="IPR036390">
    <property type="entry name" value="WH_DNA-bd_sf"/>
</dbReference>
<dbReference type="InterPro" id="IPR001845">
    <property type="entry name" value="HTH_ArsR_DNA-bd_dom"/>
</dbReference>
<dbReference type="EMBL" id="KF900667">
    <property type="protein sequence ID" value="AIF03025.1"/>
    <property type="molecule type" value="Genomic_DNA"/>
</dbReference>
<reference evidence="2" key="1">
    <citation type="journal article" date="2014" name="Genome Biol. Evol.">
        <title>Pangenome evidence for extensive interdomain horizontal transfer affecting lineage core and shell genes in uncultured planktonic thaumarchaeota and euryarchaeota.</title>
        <authorList>
            <person name="Deschamps P."/>
            <person name="Zivanovic Y."/>
            <person name="Moreira D."/>
            <person name="Rodriguez-Valera F."/>
            <person name="Lopez-Garcia P."/>
        </authorList>
    </citation>
    <scope>NUCLEOTIDE SEQUENCE</scope>
</reference>
<dbReference type="PROSITE" id="PS50987">
    <property type="entry name" value="HTH_ARSR_2"/>
    <property type="match status" value="1"/>
</dbReference>
<protein>
    <recommendedName>
        <fullName evidence="1">HTH arsR-type domain-containing protein</fullName>
    </recommendedName>
</protein>
<proteinExistence type="predicted"/>
<dbReference type="SUPFAM" id="SSF46785">
    <property type="entry name" value="Winged helix' DNA-binding domain"/>
    <property type="match status" value="1"/>
</dbReference>
<organism evidence="2">
    <name type="scientific">uncultured marine thaumarchaeote KM3_160_B06</name>
    <dbReference type="NCBI Taxonomy" id="1456030"/>
    <lineage>
        <taxon>Archaea</taxon>
        <taxon>Nitrososphaerota</taxon>
        <taxon>environmental samples</taxon>
    </lineage>
</organism>
<name>A0A075GIL7_9ARCH</name>
<feature type="domain" description="HTH arsR-type" evidence="1">
    <location>
        <begin position="4"/>
        <end position="98"/>
    </location>
</feature>